<feature type="transmembrane region" description="Helical" evidence="7">
    <location>
        <begin position="1162"/>
        <end position="1186"/>
    </location>
</feature>
<evidence type="ECO:0000256" key="4">
    <source>
        <dbReference type="ARBA" id="ARBA00022737"/>
    </source>
</evidence>
<organism evidence="9 10">
    <name type="scientific">Durusdinium trenchii</name>
    <dbReference type="NCBI Taxonomy" id="1381693"/>
    <lineage>
        <taxon>Eukaryota</taxon>
        <taxon>Sar</taxon>
        <taxon>Alveolata</taxon>
        <taxon>Dinophyceae</taxon>
        <taxon>Suessiales</taxon>
        <taxon>Symbiodiniaceae</taxon>
        <taxon>Durusdinium</taxon>
    </lineage>
</organism>
<feature type="transmembrane region" description="Helical" evidence="7">
    <location>
        <begin position="1198"/>
        <end position="1220"/>
    </location>
</feature>
<dbReference type="InterPro" id="IPR002885">
    <property type="entry name" value="PPR_rpt"/>
</dbReference>
<evidence type="ECO:0000256" key="3">
    <source>
        <dbReference type="ARBA" id="ARBA00022692"/>
    </source>
</evidence>
<keyword evidence="6 7" id="KW-0472">Membrane</keyword>
<evidence type="ECO:0000313" key="9">
    <source>
        <dbReference type="EMBL" id="CAK9006873.1"/>
    </source>
</evidence>
<evidence type="ECO:0000256" key="5">
    <source>
        <dbReference type="ARBA" id="ARBA00022989"/>
    </source>
</evidence>
<name>A0ABP0IXM8_9DINO</name>
<dbReference type="Gene3D" id="3.30.2350.10">
    <property type="entry name" value="Pseudouridine synthase"/>
    <property type="match status" value="1"/>
</dbReference>
<evidence type="ECO:0000256" key="1">
    <source>
        <dbReference type="ARBA" id="ARBA00004141"/>
    </source>
</evidence>
<keyword evidence="3 7" id="KW-0812">Transmembrane</keyword>
<feature type="transmembrane region" description="Helical" evidence="7">
    <location>
        <begin position="972"/>
        <end position="993"/>
    </location>
</feature>
<comment type="caution">
    <text evidence="9">The sequence shown here is derived from an EMBL/GenBank/DDBJ whole genome shotgun (WGS) entry which is preliminary data.</text>
</comment>
<dbReference type="Pfam" id="PF00849">
    <property type="entry name" value="PseudoU_synth_2"/>
    <property type="match status" value="1"/>
</dbReference>
<feature type="transmembrane region" description="Helical" evidence="7">
    <location>
        <begin position="1092"/>
        <end position="1113"/>
    </location>
</feature>
<keyword evidence="10" id="KW-1185">Reference proteome</keyword>
<protein>
    <submittedName>
        <fullName evidence="9">Chloroplastic</fullName>
    </submittedName>
</protein>
<dbReference type="InterPro" id="IPR002549">
    <property type="entry name" value="AI-2E-like"/>
</dbReference>
<dbReference type="Pfam" id="PF01594">
    <property type="entry name" value="AI-2E_transport"/>
    <property type="match status" value="1"/>
</dbReference>
<dbReference type="Gene3D" id="1.25.40.10">
    <property type="entry name" value="Tetratricopeptide repeat domain"/>
    <property type="match status" value="2"/>
</dbReference>
<sequence length="1292" mass="142950">MAACAGASLWERTLQLLPTLHSKRLRESAITFLTAISACGKGGHWQGACHLLMEAKRCSAVTAGICNAVITAYDRSMQWQRAMQLIGEMCKEQMVDVISFNAALSACKGPWQTAVLLLSTLESLEVQADQITYNSAITACVKGDSWQMAVYLFGLMRPPRLDAISYCSAASACERGSQWQGALHLLRDMSSHDLQTDLMAVNAAISANAQHWQQSMQIFRHLRVIGLQSNVEALSFASAHAGDVALHGALLGAVLWTKALLCLGAKRGLRMNSATYTSAIKSTSRRAQWKESLTLQMKLASEGMQDSLAALASSLSARPMQWMYASKLLDTARDNQAEMDASLQNKAVFSTLSPWRNSAALLRDFQSWMLQADFSVVLEAWVEAQQWRAALLLGDLGNSRMDTDVVLSLGELVVGKVLWPRALSLRLALEQNGSPPGSAVPMVQTLSRALKWQSALTALECSQALGVAAYDAVLLACWKLRENAAAFRLLDESQDLRSATSYLWGLSVLHEHLPQTIHAACVNAWMSMRCEDRPVSDFQSSPSNFELMTAWWSSSILGASNRQFHEFLAQEALKRMSSLSLEELSIAVQGAASTSFASSGEFFSSAQRTFTGLNLHKAEDSSVNFSFSRDGKEVLALLFACQIAGCLSIPFRDYVNENLGQVGQAMDNRLPSVKLEKVVRPLQGEETQLITTWPDRPVILKPPGWEVYGDHVGPQLVSFVRRMLPAPIHQDSAHNFGFLHRLDVPSSGLIVLAQTYAAFYDLQLQLHSGSMERDYMVLCHGLASPRQIRLRLFYQDPDASKAGGRGKLSVSEVSPVSPSLYFKNSALTLGLWRIGTGRRHQIRSHAAHLGHVTVRDRIYSSAATFYSDAELCHRNWLHRHRLSFRDAQGGACEATSDLPEDLQMSLAALGHTVSNESSFWCPIPFARPKPIGESLILELFLDASEQYPAVFSRSATGPQIHGQLEIDKSSSLSWFVSLILTLAIMAGGVWFFVACIQMGISSFTANLSDYKTGVMDFLDLIKPIFPEKVWQEIQKKATEFLNNELPTLAQQVASSLESLSFQALMFFVYLFFWIFEPLPISSPVAEVFKSYLLLKTIVCLLFASLMSALLMCLQCKIWSLFFVLTFLLNFIPEIGAIASAILTVPAILFDGHLDRQMRLENLLWLVIIGTCIKIFTGNVVEVQMYASLGGQFMRMHPVIIMALIMLFSALLGVTGMFLAVPTMAAVKYYLVSTDMPKQFRNPLLIFIEGDATAPHKNFVEQQRLIECHFMEPPAPTRQALQDEEAVELGRSS</sequence>
<accession>A0ABP0IXM8</accession>
<evidence type="ECO:0000256" key="7">
    <source>
        <dbReference type="SAM" id="Phobius"/>
    </source>
</evidence>
<evidence type="ECO:0000256" key="6">
    <source>
        <dbReference type="ARBA" id="ARBA00023136"/>
    </source>
</evidence>
<keyword evidence="5 7" id="KW-1133">Transmembrane helix</keyword>
<dbReference type="EMBL" id="CAXAMM010005335">
    <property type="protein sequence ID" value="CAK9006873.1"/>
    <property type="molecule type" value="Genomic_DNA"/>
</dbReference>
<proteinExistence type="inferred from homology"/>
<dbReference type="InterPro" id="IPR011990">
    <property type="entry name" value="TPR-like_helical_dom_sf"/>
</dbReference>
<dbReference type="InterPro" id="IPR006145">
    <property type="entry name" value="PsdUridine_synth_RsuA/RluA"/>
</dbReference>
<keyword evidence="4" id="KW-0677">Repeat</keyword>
<comment type="similarity">
    <text evidence="2">Belongs to the autoinducer-2 exporter (AI-2E) (TC 2.A.86) family.</text>
</comment>
<comment type="subcellular location">
    <subcellularLocation>
        <location evidence="1">Membrane</location>
        <topology evidence="1">Multi-pass membrane protein</topology>
    </subcellularLocation>
</comment>
<evidence type="ECO:0000256" key="2">
    <source>
        <dbReference type="ARBA" id="ARBA00009773"/>
    </source>
</evidence>
<dbReference type="SUPFAM" id="SSF55120">
    <property type="entry name" value="Pseudouridine synthase"/>
    <property type="match status" value="1"/>
</dbReference>
<feature type="transmembrane region" description="Helical" evidence="7">
    <location>
        <begin position="1120"/>
        <end position="1142"/>
    </location>
</feature>
<dbReference type="Pfam" id="PF01535">
    <property type="entry name" value="PPR"/>
    <property type="match status" value="1"/>
</dbReference>
<gene>
    <name evidence="9" type="ORF">SCF082_LOCUS9209</name>
</gene>
<dbReference type="PANTHER" id="PTHR47447:SF17">
    <property type="entry name" value="OS12G0638900 PROTEIN"/>
    <property type="match status" value="1"/>
</dbReference>
<feature type="domain" description="Pseudouridine synthase RsuA/RluA-like" evidence="8">
    <location>
        <begin position="701"/>
        <end position="848"/>
    </location>
</feature>
<reference evidence="9 10" key="1">
    <citation type="submission" date="2024-02" db="EMBL/GenBank/DDBJ databases">
        <authorList>
            <person name="Chen Y."/>
            <person name="Shah S."/>
            <person name="Dougan E. K."/>
            <person name="Thang M."/>
            <person name="Chan C."/>
        </authorList>
    </citation>
    <scope>NUCLEOTIDE SEQUENCE [LARGE SCALE GENOMIC DNA]</scope>
</reference>
<dbReference type="Proteomes" id="UP001642464">
    <property type="component" value="Unassembled WGS sequence"/>
</dbReference>
<dbReference type="InterPro" id="IPR020103">
    <property type="entry name" value="PsdUridine_synth_cat_dom_sf"/>
</dbReference>
<feature type="transmembrane region" description="Helical" evidence="7">
    <location>
        <begin position="1059"/>
        <end position="1080"/>
    </location>
</feature>
<dbReference type="CDD" id="cd02869">
    <property type="entry name" value="PseudoU_synth_RluA_like"/>
    <property type="match status" value="1"/>
</dbReference>
<dbReference type="PANTHER" id="PTHR47447">
    <property type="entry name" value="OS03G0856100 PROTEIN"/>
    <property type="match status" value="1"/>
</dbReference>
<evidence type="ECO:0000259" key="8">
    <source>
        <dbReference type="Pfam" id="PF00849"/>
    </source>
</evidence>
<evidence type="ECO:0000313" key="10">
    <source>
        <dbReference type="Proteomes" id="UP001642464"/>
    </source>
</evidence>